<dbReference type="AlphaFoldDB" id="A0A2U1K6D7"/>
<dbReference type="InterPro" id="IPR010165">
    <property type="entry name" value="CRISPR-Cmr3_IIIB"/>
</dbReference>
<keyword evidence="1" id="KW-0051">Antiviral defense</keyword>
<dbReference type="Pfam" id="PF09700">
    <property type="entry name" value="Cas_Cmr3"/>
    <property type="match status" value="1"/>
</dbReference>
<name>A0A2U1K6D7_9BACI</name>
<sequence length="383" mass="43991">MKLILRPVDTFTFRDHRDFNAGENTAGFSFPFPTPSTLYGALRSAYIYYHSDFDTFARGADKGVKEWMGTPSSYGRFQVLGTFIEHRGEVYLPVPMDMQIISNENKDTGEVNEYAVPLSLIKEKPKSSDEKSYRLIAKHDGKSSSAKGAYISLTNYKKLNFGEVEQAPVYRLNTWIVAEEKTGIFRDNFTRRTKESMFYQLLIYRFKNEKETTFTTYLSDAPSFEKVRFARVGRKGRPWIIETKDDNLSILTERYREKIEKEIRQSGIAKLMFLTPTFFENGTYPLIEGEQKLSISRDLELEVITIATDRPEVIGGFDIVKKRPKPRKNVISEGTVIYVKVPEDKVSLLIETAQLHILTDDRNREGYGLCTLTSGKINYEGVL</sequence>
<dbReference type="InterPro" id="IPR019117">
    <property type="entry name" value="CRISPR-assoc_protein_Cmr3"/>
</dbReference>
<dbReference type="Gene3D" id="3.30.70.2940">
    <property type="match status" value="1"/>
</dbReference>
<organism evidence="2 3">
    <name type="scientific">Pueribacillus theae</name>
    <dbReference type="NCBI Taxonomy" id="2171751"/>
    <lineage>
        <taxon>Bacteria</taxon>
        <taxon>Bacillati</taxon>
        <taxon>Bacillota</taxon>
        <taxon>Bacilli</taxon>
        <taxon>Bacillales</taxon>
        <taxon>Bacillaceae</taxon>
        <taxon>Pueribacillus</taxon>
    </lineage>
</organism>
<proteinExistence type="predicted"/>
<gene>
    <name evidence="2" type="primary">cmr3</name>
    <name evidence="2" type="ORF">DCC39_02870</name>
</gene>
<protein>
    <submittedName>
        <fullName evidence="2">Type III-B CRISPR module-associated protein Cmr3</fullName>
    </submittedName>
</protein>
<keyword evidence="3" id="KW-1185">Reference proteome</keyword>
<dbReference type="NCBIfam" id="TIGR02593">
    <property type="entry name" value="CRISPR_cas5"/>
    <property type="match status" value="1"/>
</dbReference>
<comment type="caution">
    <text evidence="2">The sequence shown here is derived from an EMBL/GenBank/DDBJ whole genome shotgun (WGS) entry which is preliminary data.</text>
</comment>
<evidence type="ECO:0000313" key="3">
    <source>
        <dbReference type="Proteomes" id="UP000245998"/>
    </source>
</evidence>
<dbReference type="Gene3D" id="2.60.40.4350">
    <property type="match status" value="1"/>
</dbReference>
<dbReference type="RefSeq" id="WP_116553373.1">
    <property type="nucleotide sequence ID" value="NZ_QCZG01000003.1"/>
</dbReference>
<evidence type="ECO:0000313" key="2">
    <source>
        <dbReference type="EMBL" id="PWA13087.1"/>
    </source>
</evidence>
<dbReference type="NCBIfam" id="TIGR01888">
    <property type="entry name" value="cas_cmr3"/>
    <property type="match status" value="1"/>
</dbReference>
<accession>A0A2U1K6D7</accession>
<dbReference type="GO" id="GO:0051607">
    <property type="term" value="P:defense response to virus"/>
    <property type="evidence" value="ECO:0007669"/>
    <property type="project" value="UniProtKB-KW"/>
</dbReference>
<evidence type="ECO:0000256" key="1">
    <source>
        <dbReference type="ARBA" id="ARBA00023118"/>
    </source>
</evidence>
<reference evidence="2 3" key="1">
    <citation type="submission" date="2018-04" db="EMBL/GenBank/DDBJ databases">
        <title>Camelliibacillus theae gen. nov., sp. nov., isolated from Pu'er tea.</title>
        <authorList>
            <person name="Niu L."/>
        </authorList>
    </citation>
    <scope>NUCLEOTIDE SEQUENCE [LARGE SCALE GENOMIC DNA]</scope>
    <source>
        <strain evidence="2 3">T8</strain>
    </source>
</reference>
<dbReference type="Proteomes" id="UP000245998">
    <property type="component" value="Unassembled WGS sequence"/>
</dbReference>
<dbReference type="InterPro" id="IPR013422">
    <property type="entry name" value="CRISPR-assoc_prot_Cas5_N"/>
</dbReference>
<dbReference type="EMBL" id="QCZG01000003">
    <property type="protein sequence ID" value="PWA13087.1"/>
    <property type="molecule type" value="Genomic_DNA"/>
</dbReference>
<dbReference type="OrthoDB" id="6162707at2"/>